<gene>
    <name evidence="2" type="ORF">C1H66_21925</name>
</gene>
<evidence type="ECO:0000313" key="3">
    <source>
        <dbReference type="Proteomes" id="UP000235346"/>
    </source>
</evidence>
<dbReference type="Gene3D" id="3.10.105.10">
    <property type="entry name" value="Dipeptide-binding Protein, Domain 3"/>
    <property type="match status" value="1"/>
</dbReference>
<evidence type="ECO:0000259" key="1">
    <source>
        <dbReference type="Pfam" id="PF00496"/>
    </source>
</evidence>
<dbReference type="CDD" id="cd08490">
    <property type="entry name" value="PBP2_NikA_DppA_OppA_like_3"/>
    <property type="match status" value="1"/>
</dbReference>
<dbReference type="GO" id="GO:0030288">
    <property type="term" value="C:outer membrane-bounded periplasmic space"/>
    <property type="evidence" value="ECO:0007669"/>
    <property type="project" value="UniProtKB-ARBA"/>
</dbReference>
<dbReference type="PIRSF" id="PIRSF002741">
    <property type="entry name" value="MppA"/>
    <property type="match status" value="1"/>
</dbReference>
<dbReference type="PANTHER" id="PTHR30290:SF65">
    <property type="entry name" value="MONOACYL PHOSPHATIDYLINOSITOL TETRAMANNOSIDE-BINDING PROTEIN LPQW-RELATED"/>
    <property type="match status" value="1"/>
</dbReference>
<feature type="domain" description="Solute-binding protein family 5" evidence="1">
    <location>
        <begin position="90"/>
        <end position="444"/>
    </location>
</feature>
<keyword evidence="3" id="KW-1185">Reference proteome</keyword>
<reference evidence="2 3" key="1">
    <citation type="submission" date="2018-01" db="EMBL/GenBank/DDBJ databases">
        <title>Halomonas endophytica sp. nov., isolated from storage liquid in the stems of Populus euphratica.</title>
        <authorList>
            <person name="Chen C."/>
        </authorList>
    </citation>
    <scope>NUCLEOTIDE SEQUENCE [LARGE SCALE GENOMIC DNA]</scope>
    <source>
        <strain evidence="2 3">DSM 26881</strain>
    </source>
</reference>
<protein>
    <recommendedName>
        <fullName evidence="1">Solute-binding protein family 5 domain-containing protein</fullName>
    </recommendedName>
</protein>
<dbReference type="SUPFAM" id="SSF53850">
    <property type="entry name" value="Periplasmic binding protein-like II"/>
    <property type="match status" value="1"/>
</dbReference>
<sequence>MSFCTITSERERPMNAQNCLKAVPALLRGVAVAVMIGPMAVSASAASGGKVIFGELFTPASGWAVETIDAYVLSRAGCLEGLARMDYDATIKPALAESWEQLSPTEWEFQLREGVTFNDGTALTPQVVSDQLNRLLNVATPPPGFSPSVIESVEPAGERVVRIVTKAPDVFVPNRLASPNTGILSPAAFAGDRINPVGHCTGPFEIVREIPRQGLELKRNENYWGGEVQLAEGEVRYIPDGQVRSMMVETGEIHIARQIPAAALAQMERSQKLKVHTVEAPRTTSLYLNNRRPPLDNMKVRQAVQSAIDVAGIAEAVYEGSVSPAVGQFSPNTPWAPENASVIPQDLERARQLLAESGVPASELRLELLAYVERPVLADLAAVIQFQLQQLGMQVNIRVSEYGAIEPQLLSGDFDMVLLSRGYLTDVADPIGTLAEDYGCNGSYNLAGFCDPEVDAQLERARALVEPEERNAIYRDIAARLQEEAVNVFLIHETISEAVANTVENYQVHVYERTAFHKDLEVNSL</sequence>
<dbReference type="InterPro" id="IPR000914">
    <property type="entry name" value="SBP_5_dom"/>
</dbReference>
<dbReference type="OrthoDB" id="9801912at2"/>
<dbReference type="Pfam" id="PF00496">
    <property type="entry name" value="SBP_bac_5"/>
    <property type="match status" value="1"/>
</dbReference>
<organism evidence="2 3">
    <name type="scientific">Halomonas heilongjiangensis</name>
    <dbReference type="NCBI Taxonomy" id="1387883"/>
    <lineage>
        <taxon>Bacteria</taxon>
        <taxon>Pseudomonadati</taxon>
        <taxon>Pseudomonadota</taxon>
        <taxon>Gammaproteobacteria</taxon>
        <taxon>Oceanospirillales</taxon>
        <taxon>Halomonadaceae</taxon>
        <taxon>Halomonas</taxon>
    </lineage>
</organism>
<dbReference type="PANTHER" id="PTHR30290">
    <property type="entry name" value="PERIPLASMIC BINDING COMPONENT OF ABC TRANSPORTER"/>
    <property type="match status" value="1"/>
</dbReference>
<dbReference type="EMBL" id="PNRE01000104">
    <property type="protein sequence ID" value="PMR66945.1"/>
    <property type="molecule type" value="Genomic_DNA"/>
</dbReference>
<dbReference type="AlphaFoldDB" id="A0A2N7TFL1"/>
<dbReference type="GO" id="GO:0043190">
    <property type="term" value="C:ATP-binding cassette (ABC) transporter complex"/>
    <property type="evidence" value="ECO:0007669"/>
    <property type="project" value="InterPro"/>
</dbReference>
<comment type="caution">
    <text evidence="2">The sequence shown here is derived from an EMBL/GenBank/DDBJ whole genome shotgun (WGS) entry which is preliminary data.</text>
</comment>
<dbReference type="GO" id="GO:1904680">
    <property type="term" value="F:peptide transmembrane transporter activity"/>
    <property type="evidence" value="ECO:0007669"/>
    <property type="project" value="TreeGrafter"/>
</dbReference>
<dbReference type="Gene3D" id="3.40.190.10">
    <property type="entry name" value="Periplasmic binding protein-like II"/>
    <property type="match status" value="1"/>
</dbReference>
<dbReference type="GO" id="GO:0015833">
    <property type="term" value="P:peptide transport"/>
    <property type="evidence" value="ECO:0007669"/>
    <property type="project" value="TreeGrafter"/>
</dbReference>
<dbReference type="InterPro" id="IPR030678">
    <property type="entry name" value="Peptide/Ni-bd"/>
</dbReference>
<dbReference type="Proteomes" id="UP000235346">
    <property type="component" value="Unassembled WGS sequence"/>
</dbReference>
<proteinExistence type="predicted"/>
<dbReference type="InterPro" id="IPR039424">
    <property type="entry name" value="SBP_5"/>
</dbReference>
<name>A0A2N7TFL1_9GAMM</name>
<accession>A0A2N7TFL1</accession>
<evidence type="ECO:0000313" key="2">
    <source>
        <dbReference type="EMBL" id="PMR66945.1"/>
    </source>
</evidence>